<protein>
    <submittedName>
        <fullName evidence="1">Uncharacterized protein</fullName>
    </submittedName>
</protein>
<comment type="caution">
    <text evidence="1">The sequence shown here is derived from an EMBL/GenBank/DDBJ whole genome shotgun (WGS) entry which is preliminary data.</text>
</comment>
<gene>
    <name evidence="1" type="ORF">GCM10012284_44660</name>
</gene>
<dbReference type="Proteomes" id="UP000656042">
    <property type="component" value="Unassembled WGS sequence"/>
</dbReference>
<sequence length="96" mass="11021">MSAPGDHLPDDATQDCVICDPTEAWPCRVAQDSLPKVMRPGRLLAFMHERYMEAADARPDLLLVDLHRRFLGWLPFWNEAPLTARDIQPPDTRWPV</sequence>
<keyword evidence="2" id="KW-1185">Reference proteome</keyword>
<evidence type="ECO:0000313" key="2">
    <source>
        <dbReference type="Proteomes" id="UP000656042"/>
    </source>
</evidence>
<proteinExistence type="predicted"/>
<dbReference type="AlphaFoldDB" id="A0A8J3FPY8"/>
<reference evidence="1" key="2">
    <citation type="submission" date="2020-09" db="EMBL/GenBank/DDBJ databases">
        <authorList>
            <person name="Sun Q."/>
            <person name="Zhou Y."/>
        </authorList>
    </citation>
    <scope>NUCLEOTIDE SEQUENCE</scope>
    <source>
        <strain evidence="1">CGMCC 4.7299</strain>
    </source>
</reference>
<reference evidence="1" key="1">
    <citation type="journal article" date="2014" name="Int. J. Syst. Evol. Microbiol.">
        <title>Complete genome sequence of Corynebacterium casei LMG S-19264T (=DSM 44701T), isolated from a smear-ripened cheese.</title>
        <authorList>
            <consortium name="US DOE Joint Genome Institute (JGI-PGF)"/>
            <person name="Walter F."/>
            <person name="Albersmeier A."/>
            <person name="Kalinowski J."/>
            <person name="Ruckert C."/>
        </authorList>
    </citation>
    <scope>NUCLEOTIDE SEQUENCE</scope>
    <source>
        <strain evidence="1">CGMCC 4.7299</strain>
    </source>
</reference>
<evidence type="ECO:0000313" key="1">
    <source>
        <dbReference type="EMBL" id="GGL05235.1"/>
    </source>
</evidence>
<name>A0A8J3FPY8_9ACTN</name>
<organism evidence="1 2">
    <name type="scientific">Mangrovihabitans endophyticus</name>
    <dbReference type="NCBI Taxonomy" id="1751298"/>
    <lineage>
        <taxon>Bacteria</taxon>
        <taxon>Bacillati</taxon>
        <taxon>Actinomycetota</taxon>
        <taxon>Actinomycetes</taxon>
        <taxon>Micromonosporales</taxon>
        <taxon>Micromonosporaceae</taxon>
        <taxon>Mangrovihabitans</taxon>
    </lineage>
</organism>
<dbReference type="RefSeq" id="WP_189081237.1">
    <property type="nucleotide sequence ID" value="NZ_BMMX01000024.1"/>
</dbReference>
<accession>A0A8J3FPY8</accession>
<dbReference type="EMBL" id="BMMX01000024">
    <property type="protein sequence ID" value="GGL05235.1"/>
    <property type="molecule type" value="Genomic_DNA"/>
</dbReference>